<feature type="domain" description="EthD" evidence="1">
    <location>
        <begin position="12"/>
        <end position="90"/>
    </location>
</feature>
<accession>A0ABP3SH54</accession>
<dbReference type="Proteomes" id="UP001500957">
    <property type="component" value="Unassembled WGS sequence"/>
</dbReference>
<dbReference type="PANTHER" id="PTHR40260">
    <property type="entry name" value="BLR8190 PROTEIN"/>
    <property type="match status" value="1"/>
</dbReference>
<dbReference type="PANTHER" id="PTHR40260:SF2">
    <property type="entry name" value="BLR8190 PROTEIN"/>
    <property type="match status" value="1"/>
</dbReference>
<dbReference type="RefSeq" id="WP_344609701.1">
    <property type="nucleotide sequence ID" value="NZ_BAAAHE010000061.1"/>
</dbReference>
<keyword evidence="3" id="KW-1185">Reference proteome</keyword>
<dbReference type="NCBIfam" id="TIGR02118">
    <property type="entry name" value="EthD family reductase"/>
    <property type="match status" value="1"/>
</dbReference>
<sequence length="101" mass="10970">MAIKINVQYGHPTDPDAFEKYYAETHLPLAAQMTGVSRMELCKVVGTPDGSPSDVYRTAELWWDSPEDMQKTMGSPEGQATVADLANFATGGVNVFISTVD</sequence>
<dbReference type="Pfam" id="PF07110">
    <property type="entry name" value="EthD"/>
    <property type="match status" value="1"/>
</dbReference>
<reference evidence="3" key="1">
    <citation type="journal article" date="2019" name="Int. J. Syst. Evol. Microbiol.">
        <title>The Global Catalogue of Microorganisms (GCM) 10K type strain sequencing project: providing services to taxonomists for standard genome sequencing and annotation.</title>
        <authorList>
            <consortium name="The Broad Institute Genomics Platform"/>
            <consortium name="The Broad Institute Genome Sequencing Center for Infectious Disease"/>
            <person name="Wu L."/>
            <person name="Ma J."/>
        </authorList>
    </citation>
    <scope>NUCLEOTIDE SEQUENCE [LARGE SCALE GENOMIC DNA]</scope>
    <source>
        <strain evidence="3">JCM 10671</strain>
    </source>
</reference>
<gene>
    <name evidence="2" type="ORF">GCM10009547_48370</name>
</gene>
<protein>
    <submittedName>
        <fullName evidence="2">EthD family reductase</fullName>
    </submittedName>
</protein>
<dbReference type="EMBL" id="BAAAHE010000061">
    <property type="protein sequence ID" value="GAA0638438.1"/>
    <property type="molecule type" value="Genomic_DNA"/>
</dbReference>
<name>A0ABP3SH54_9ACTN</name>
<dbReference type="Gene3D" id="3.30.70.100">
    <property type="match status" value="1"/>
</dbReference>
<dbReference type="SUPFAM" id="SSF54909">
    <property type="entry name" value="Dimeric alpha+beta barrel"/>
    <property type="match status" value="1"/>
</dbReference>
<proteinExistence type="predicted"/>
<comment type="caution">
    <text evidence="2">The sequence shown here is derived from an EMBL/GenBank/DDBJ whole genome shotgun (WGS) entry which is preliminary data.</text>
</comment>
<evidence type="ECO:0000313" key="2">
    <source>
        <dbReference type="EMBL" id="GAA0638438.1"/>
    </source>
</evidence>
<dbReference type="InterPro" id="IPR009799">
    <property type="entry name" value="EthD_dom"/>
</dbReference>
<organism evidence="2 3">
    <name type="scientific">Sporichthya brevicatena</name>
    <dbReference type="NCBI Taxonomy" id="171442"/>
    <lineage>
        <taxon>Bacteria</taxon>
        <taxon>Bacillati</taxon>
        <taxon>Actinomycetota</taxon>
        <taxon>Actinomycetes</taxon>
        <taxon>Sporichthyales</taxon>
        <taxon>Sporichthyaceae</taxon>
        <taxon>Sporichthya</taxon>
    </lineage>
</organism>
<evidence type="ECO:0000259" key="1">
    <source>
        <dbReference type="Pfam" id="PF07110"/>
    </source>
</evidence>
<dbReference type="InterPro" id="IPR011008">
    <property type="entry name" value="Dimeric_a/b-barrel"/>
</dbReference>
<evidence type="ECO:0000313" key="3">
    <source>
        <dbReference type="Proteomes" id="UP001500957"/>
    </source>
</evidence>